<sequence>MLTAVHRGNEGWNLHASSTTERSLSGDKQRFPMNPVLCFIGQMDVGVYGVKPLKANTSNHCQNGPGWSIMDDGIYQQDNGKCHTFGRVRAWFEEHQDEFTVLPGQQTHLT</sequence>
<proteinExistence type="predicted"/>
<dbReference type="EMBL" id="BMAU01021187">
    <property type="protein sequence ID" value="GFX95536.1"/>
    <property type="molecule type" value="Genomic_DNA"/>
</dbReference>
<evidence type="ECO:0000313" key="2">
    <source>
        <dbReference type="Proteomes" id="UP000887159"/>
    </source>
</evidence>
<keyword evidence="2" id="KW-1185">Reference proteome</keyword>
<organism evidence="1 2">
    <name type="scientific">Trichonephila clavipes</name>
    <name type="common">Golden silk orbweaver</name>
    <name type="synonym">Nephila clavipes</name>
    <dbReference type="NCBI Taxonomy" id="2585209"/>
    <lineage>
        <taxon>Eukaryota</taxon>
        <taxon>Metazoa</taxon>
        <taxon>Ecdysozoa</taxon>
        <taxon>Arthropoda</taxon>
        <taxon>Chelicerata</taxon>
        <taxon>Arachnida</taxon>
        <taxon>Araneae</taxon>
        <taxon>Araneomorphae</taxon>
        <taxon>Entelegynae</taxon>
        <taxon>Araneoidea</taxon>
        <taxon>Nephilidae</taxon>
        <taxon>Trichonephila</taxon>
    </lineage>
</organism>
<accession>A0A8X6UWL1</accession>
<gene>
    <name evidence="1" type="ORF">TNCV_4825511</name>
</gene>
<dbReference type="Proteomes" id="UP000887159">
    <property type="component" value="Unassembled WGS sequence"/>
</dbReference>
<protein>
    <submittedName>
        <fullName evidence="1">Uncharacterized protein</fullName>
    </submittedName>
</protein>
<comment type="caution">
    <text evidence="1">The sequence shown here is derived from an EMBL/GenBank/DDBJ whole genome shotgun (WGS) entry which is preliminary data.</text>
</comment>
<reference evidence="1" key="1">
    <citation type="submission" date="2020-08" db="EMBL/GenBank/DDBJ databases">
        <title>Multicomponent nature underlies the extraordinary mechanical properties of spider dragline silk.</title>
        <authorList>
            <person name="Kono N."/>
            <person name="Nakamura H."/>
            <person name="Mori M."/>
            <person name="Yoshida Y."/>
            <person name="Ohtoshi R."/>
            <person name="Malay A.D."/>
            <person name="Moran D.A.P."/>
            <person name="Tomita M."/>
            <person name="Numata K."/>
            <person name="Arakawa K."/>
        </authorList>
    </citation>
    <scope>NUCLEOTIDE SEQUENCE</scope>
</reference>
<name>A0A8X6UWL1_TRICX</name>
<evidence type="ECO:0000313" key="1">
    <source>
        <dbReference type="EMBL" id="GFX95536.1"/>
    </source>
</evidence>
<dbReference type="AlphaFoldDB" id="A0A8X6UWL1"/>